<comment type="subcellular location">
    <subcellularLocation>
        <location evidence="1">Cell inner membrane</location>
        <topology evidence="1">Multi-pass membrane protein</topology>
    </subcellularLocation>
</comment>
<keyword evidence="1" id="KW-1003">Cell membrane</keyword>
<keyword evidence="4" id="KW-1185">Reference proteome</keyword>
<gene>
    <name evidence="3" type="ORF">V3330_16090</name>
</gene>
<reference evidence="3 4" key="1">
    <citation type="submission" date="2024-02" db="EMBL/GenBank/DDBJ databases">
        <title>A novel Wenzhouxiangellaceae bacterium, isolated from coastal sediments.</title>
        <authorList>
            <person name="Du Z.-J."/>
            <person name="Ye Y.-Q."/>
            <person name="Zhang X.-Y."/>
        </authorList>
    </citation>
    <scope>NUCLEOTIDE SEQUENCE [LARGE SCALE GENOMIC DNA]</scope>
    <source>
        <strain evidence="3 4">CH-27</strain>
    </source>
</reference>
<dbReference type="PANTHER" id="PTHR35813">
    <property type="entry name" value="INNER MEMBRANE PROTEIN YBAN"/>
    <property type="match status" value="1"/>
</dbReference>
<keyword evidence="2" id="KW-1133">Transmembrane helix</keyword>
<evidence type="ECO:0000313" key="3">
    <source>
        <dbReference type="EMBL" id="MEJ8569152.1"/>
    </source>
</evidence>
<keyword evidence="1 2" id="KW-0472">Membrane</keyword>
<keyword evidence="1" id="KW-0997">Cell inner membrane</keyword>
<name>A0AAW9RG84_9GAMM</name>
<feature type="transmembrane region" description="Helical" evidence="2">
    <location>
        <begin position="93"/>
        <end position="111"/>
    </location>
</feature>
<dbReference type="AlphaFoldDB" id="A0AAW9RG84"/>
<keyword evidence="2" id="KW-0812">Transmembrane</keyword>
<feature type="transmembrane region" description="Helical" evidence="2">
    <location>
        <begin position="20"/>
        <end position="41"/>
    </location>
</feature>
<proteinExistence type="predicted"/>
<protein>
    <recommendedName>
        <fullName evidence="1">Inner membrane protein</fullName>
    </recommendedName>
</protein>
<dbReference type="RefSeq" id="WP_354696473.1">
    <property type="nucleotide sequence ID" value="NZ_JAZHOG010000011.1"/>
</dbReference>
<organism evidence="3 4">
    <name type="scientific">Elongatibacter sediminis</name>
    <dbReference type="NCBI Taxonomy" id="3119006"/>
    <lineage>
        <taxon>Bacteria</taxon>
        <taxon>Pseudomonadati</taxon>
        <taxon>Pseudomonadota</taxon>
        <taxon>Gammaproteobacteria</taxon>
        <taxon>Chromatiales</taxon>
        <taxon>Wenzhouxiangellaceae</taxon>
        <taxon>Elongatibacter</taxon>
    </lineage>
</organism>
<dbReference type="PANTHER" id="PTHR35813:SF1">
    <property type="entry name" value="INNER MEMBRANE PROTEIN YBAN"/>
    <property type="match status" value="1"/>
</dbReference>
<evidence type="ECO:0000313" key="4">
    <source>
        <dbReference type="Proteomes" id="UP001359886"/>
    </source>
</evidence>
<dbReference type="Proteomes" id="UP001359886">
    <property type="component" value="Unassembled WGS sequence"/>
</dbReference>
<dbReference type="Pfam" id="PF04304">
    <property type="entry name" value="DUF454"/>
    <property type="match status" value="1"/>
</dbReference>
<evidence type="ECO:0000256" key="1">
    <source>
        <dbReference type="PIRNR" id="PIRNR016789"/>
    </source>
</evidence>
<sequence length="139" mass="15684">MKSGQRDFTHHVRKHPSTSVRIALVLAGTVFVTLGVAGALLPVLPTTPFLLLAAACYARASRRFYNALLNNRLFGPAIQEWQEYRSIRYRTKITAIVLMAVTLTSSIVFFVEDNRLRILLAAFGMVLAVYLYRIPSRDR</sequence>
<dbReference type="EMBL" id="JAZHOG010000011">
    <property type="protein sequence ID" value="MEJ8569152.1"/>
    <property type="molecule type" value="Genomic_DNA"/>
</dbReference>
<feature type="transmembrane region" description="Helical" evidence="2">
    <location>
        <begin position="117"/>
        <end position="134"/>
    </location>
</feature>
<dbReference type="GO" id="GO:0005886">
    <property type="term" value="C:plasma membrane"/>
    <property type="evidence" value="ECO:0007669"/>
    <property type="project" value="UniProtKB-SubCell"/>
</dbReference>
<dbReference type="InterPro" id="IPR007401">
    <property type="entry name" value="DUF454"/>
</dbReference>
<evidence type="ECO:0000256" key="2">
    <source>
        <dbReference type="SAM" id="Phobius"/>
    </source>
</evidence>
<dbReference type="PIRSF" id="PIRSF016789">
    <property type="entry name" value="DUF454"/>
    <property type="match status" value="1"/>
</dbReference>
<comment type="caution">
    <text evidence="3">The sequence shown here is derived from an EMBL/GenBank/DDBJ whole genome shotgun (WGS) entry which is preliminary data.</text>
</comment>
<accession>A0AAW9RG84</accession>